<comment type="caution">
    <text evidence="1">The sequence shown here is derived from an EMBL/GenBank/DDBJ whole genome shotgun (WGS) entry which is preliminary data.</text>
</comment>
<dbReference type="RefSeq" id="WP_319076933.1">
    <property type="nucleotide sequence ID" value="NZ_JAWWMZ010000022.1"/>
</dbReference>
<sequence>MAKKKLPAPRLQLRWMLSAADPAHQWECHYELVMPLRGGDIRAERIGPRGGKLSALKELAIPMKPPTLRGGKSTPCTCPFKGTRFYDAPYRDGAHAQWDAAALGNLPLFVIAPDGMAFSHADDLKKQAAQHPTGHKES</sequence>
<evidence type="ECO:0000313" key="1">
    <source>
        <dbReference type="EMBL" id="MDX4957865.1"/>
    </source>
</evidence>
<gene>
    <name evidence="1" type="ORF">SGN30_30975</name>
</gene>
<reference evidence="1" key="1">
    <citation type="submission" date="2023-11" db="EMBL/GenBank/DDBJ databases">
        <title>Identification and selenium tolerance of Delftia acidovorans R3-25.</title>
        <authorList>
            <person name="Zhang S."/>
            <person name="Liu Y."/>
            <person name="Guo Y."/>
        </authorList>
    </citation>
    <scope>NUCLEOTIDE SEQUENCE</scope>
    <source>
        <strain evidence="1">R3-25</strain>
    </source>
</reference>
<dbReference type="AlphaFoldDB" id="A0AAJ2R965"/>
<protein>
    <submittedName>
        <fullName evidence="1">Uncharacterized protein</fullName>
    </submittedName>
</protein>
<organism evidence="1 2">
    <name type="scientific">Delftia acidovorans</name>
    <name type="common">Pseudomonas acidovorans</name>
    <name type="synonym">Comamonas acidovorans</name>
    <dbReference type="NCBI Taxonomy" id="80866"/>
    <lineage>
        <taxon>Bacteria</taxon>
        <taxon>Pseudomonadati</taxon>
        <taxon>Pseudomonadota</taxon>
        <taxon>Betaproteobacteria</taxon>
        <taxon>Burkholderiales</taxon>
        <taxon>Comamonadaceae</taxon>
        <taxon>Delftia</taxon>
    </lineage>
</organism>
<evidence type="ECO:0000313" key="2">
    <source>
        <dbReference type="Proteomes" id="UP001287445"/>
    </source>
</evidence>
<dbReference type="Proteomes" id="UP001287445">
    <property type="component" value="Unassembled WGS sequence"/>
</dbReference>
<accession>A0AAJ2R965</accession>
<name>A0AAJ2R965_DELAC</name>
<dbReference type="EMBL" id="JAWWMZ010000022">
    <property type="protein sequence ID" value="MDX4957865.1"/>
    <property type="molecule type" value="Genomic_DNA"/>
</dbReference>
<proteinExistence type="predicted"/>